<dbReference type="OrthoDB" id="8481162at2"/>
<accession>A0A2P7ULW3</accession>
<sequence>MINEHVNHISQEVPEPDPALTHLNIFVGKWVTDGLIMESPAGQAAKLKATDTYEWLPGGYFLIHHVDGMMGDKEVKTIEIIGYDTTSQMYFTHAYDNYGSRASYYANLLGRDWTITGKTERFTGKFSVDGNTLIGTWELLGNNESWAHWMDIRLRKVE</sequence>
<evidence type="ECO:0000313" key="2">
    <source>
        <dbReference type="Proteomes" id="UP000240419"/>
    </source>
</evidence>
<reference evidence="1 2" key="1">
    <citation type="submission" date="2018-03" db="EMBL/GenBank/DDBJ databases">
        <title>Brevisbacillus phylogenomics.</title>
        <authorList>
            <person name="Dunlap C."/>
        </authorList>
    </citation>
    <scope>NUCLEOTIDE SEQUENCE [LARGE SCALE GENOMIC DNA]</scope>
    <source>
        <strain evidence="1 2">NRRL NRS-1210</strain>
    </source>
</reference>
<comment type="caution">
    <text evidence="1">The sequence shown here is derived from an EMBL/GenBank/DDBJ whole genome shotgun (WGS) entry which is preliminary data.</text>
</comment>
<dbReference type="AlphaFoldDB" id="A0A2P7ULW3"/>
<keyword evidence="2" id="KW-1185">Reference proteome</keyword>
<gene>
    <name evidence="1" type="ORF">C7R93_25840</name>
</gene>
<dbReference type="Pfam" id="PF07617">
    <property type="entry name" value="DUF1579"/>
    <property type="match status" value="1"/>
</dbReference>
<dbReference type="InterPro" id="IPR011473">
    <property type="entry name" value="DUF1579"/>
</dbReference>
<organism evidence="1 2">
    <name type="scientific">Brevibacillus fortis</name>
    <dbReference type="NCBI Taxonomy" id="2126352"/>
    <lineage>
        <taxon>Bacteria</taxon>
        <taxon>Bacillati</taxon>
        <taxon>Bacillota</taxon>
        <taxon>Bacilli</taxon>
        <taxon>Bacillales</taxon>
        <taxon>Paenibacillaceae</taxon>
        <taxon>Brevibacillus</taxon>
    </lineage>
</organism>
<proteinExistence type="predicted"/>
<dbReference type="RefSeq" id="WP_106841484.1">
    <property type="nucleotide sequence ID" value="NZ_JARMEZ010000006.1"/>
</dbReference>
<evidence type="ECO:0008006" key="3">
    <source>
        <dbReference type="Google" id="ProtNLM"/>
    </source>
</evidence>
<name>A0A2P7ULW3_9BACL</name>
<evidence type="ECO:0000313" key="1">
    <source>
        <dbReference type="EMBL" id="PSJ87937.1"/>
    </source>
</evidence>
<dbReference type="EMBL" id="PXZM01000046">
    <property type="protein sequence ID" value="PSJ87937.1"/>
    <property type="molecule type" value="Genomic_DNA"/>
</dbReference>
<dbReference type="Proteomes" id="UP000240419">
    <property type="component" value="Unassembled WGS sequence"/>
</dbReference>
<protein>
    <recommendedName>
        <fullName evidence="3">DUF1579 domain-containing protein</fullName>
    </recommendedName>
</protein>